<keyword evidence="6" id="KW-1185">Reference proteome</keyword>
<accession>A0ABX7XA99</accession>
<name>A0ABX7XA99_9FLAO</name>
<dbReference type="EMBL" id="CP072842">
    <property type="protein sequence ID" value="QTV04841.1"/>
    <property type="molecule type" value="Genomic_DNA"/>
</dbReference>
<dbReference type="Proteomes" id="UP000672011">
    <property type="component" value="Chromosome"/>
</dbReference>
<dbReference type="Pfam" id="PF00589">
    <property type="entry name" value="Phage_integrase"/>
    <property type="match status" value="1"/>
</dbReference>
<dbReference type="InterPro" id="IPR050090">
    <property type="entry name" value="Tyrosine_recombinase_XerCD"/>
</dbReference>
<evidence type="ECO:0000313" key="6">
    <source>
        <dbReference type="Proteomes" id="UP000672011"/>
    </source>
</evidence>
<protein>
    <submittedName>
        <fullName evidence="5">Site-specific integrase</fullName>
    </submittedName>
</protein>
<evidence type="ECO:0000313" key="5">
    <source>
        <dbReference type="EMBL" id="QTV04841.1"/>
    </source>
</evidence>
<keyword evidence="2" id="KW-0238">DNA-binding</keyword>
<dbReference type="Pfam" id="PF17293">
    <property type="entry name" value="Arm-DNA-bind_5"/>
    <property type="match status" value="1"/>
</dbReference>
<evidence type="ECO:0000256" key="2">
    <source>
        <dbReference type="ARBA" id="ARBA00023125"/>
    </source>
</evidence>
<proteinExistence type="inferred from homology"/>
<dbReference type="Gene3D" id="1.10.443.10">
    <property type="entry name" value="Intergrase catalytic core"/>
    <property type="match status" value="1"/>
</dbReference>
<dbReference type="PROSITE" id="PS51898">
    <property type="entry name" value="TYR_RECOMBINASE"/>
    <property type="match status" value="1"/>
</dbReference>
<dbReference type="PANTHER" id="PTHR30349">
    <property type="entry name" value="PHAGE INTEGRASE-RELATED"/>
    <property type="match status" value="1"/>
</dbReference>
<comment type="similarity">
    <text evidence="1">Belongs to the 'phage' integrase family.</text>
</comment>
<dbReference type="InterPro" id="IPR010998">
    <property type="entry name" value="Integrase_recombinase_N"/>
</dbReference>
<dbReference type="InterPro" id="IPR035386">
    <property type="entry name" value="Arm-DNA-bind_5"/>
</dbReference>
<dbReference type="InterPro" id="IPR002104">
    <property type="entry name" value="Integrase_catalytic"/>
</dbReference>
<dbReference type="SUPFAM" id="SSF56349">
    <property type="entry name" value="DNA breaking-rejoining enzymes"/>
    <property type="match status" value="1"/>
</dbReference>
<dbReference type="InterPro" id="IPR011010">
    <property type="entry name" value="DNA_brk_join_enz"/>
</dbReference>
<evidence type="ECO:0000256" key="1">
    <source>
        <dbReference type="ARBA" id="ARBA00008857"/>
    </source>
</evidence>
<feature type="domain" description="Tyr recombinase" evidence="4">
    <location>
        <begin position="204"/>
        <end position="381"/>
    </location>
</feature>
<evidence type="ECO:0000259" key="4">
    <source>
        <dbReference type="PROSITE" id="PS51898"/>
    </source>
</evidence>
<reference evidence="5 6" key="1">
    <citation type="journal article" date="2021" name="Int. J. Syst. Evol. Microbiol.">
        <title>Faecalibacter bovis sp. nov., isolated from cow faeces.</title>
        <authorList>
            <person name="Li F."/>
            <person name="Zhao W."/>
            <person name="Hong Q."/>
            <person name="Shao Q."/>
            <person name="Song J."/>
            <person name="Yang S."/>
        </authorList>
    </citation>
    <scope>NUCLEOTIDE SEQUENCE [LARGE SCALE GENOMIC DNA]</scope>
    <source>
        <strain evidence="5 6">ZY171143</strain>
    </source>
</reference>
<dbReference type="Pfam" id="PF13102">
    <property type="entry name" value="Phage_int_SAM_5"/>
    <property type="match status" value="1"/>
</dbReference>
<gene>
    <name evidence="5" type="ORF">J9309_08525</name>
</gene>
<dbReference type="Gene3D" id="1.10.150.130">
    <property type="match status" value="1"/>
</dbReference>
<dbReference type="CDD" id="cd01185">
    <property type="entry name" value="INTN1_C_like"/>
    <property type="match status" value="1"/>
</dbReference>
<reference evidence="6" key="2">
    <citation type="submission" date="2021-04" db="EMBL/GenBank/DDBJ databases">
        <title>Taxonomy of Flavobacteriaceae bacterium ZY171143.</title>
        <authorList>
            <person name="Li F."/>
        </authorList>
    </citation>
    <scope>NUCLEOTIDE SEQUENCE [LARGE SCALE GENOMIC DNA]</scope>
    <source>
        <strain evidence="6">ZY171143</strain>
    </source>
</reference>
<dbReference type="InterPro" id="IPR025269">
    <property type="entry name" value="SAM-like_dom"/>
</dbReference>
<keyword evidence="3" id="KW-0233">DNA recombination</keyword>
<organism evidence="5 6">
    <name type="scientific">Faecalibacter bovis</name>
    <dbReference type="NCBI Taxonomy" id="2898187"/>
    <lineage>
        <taxon>Bacteria</taxon>
        <taxon>Pseudomonadati</taxon>
        <taxon>Bacteroidota</taxon>
        <taxon>Flavobacteriia</taxon>
        <taxon>Flavobacteriales</taxon>
        <taxon>Weeksellaceae</taxon>
        <taxon>Faecalibacter</taxon>
    </lineage>
</organism>
<sequence length="385" mass="45365">MNKSGLCPLRCRITYKGKKHEFSTGEFVPPQFWNNKLQSVTHKFQESNKINSALSQVKNKINQVYLLLLHSTDDFHLSDIVNKLRPQPKLEEKYIISFFDDYVLEIRKLIGYDYKLATIWKYEQSRNLLADYLRSIRKKDYPIKDIDLSFITKYELFLKVDKKLAVATVYKTLQRLKKVTTIALQRDYISKDPFIAYKFTRPKTEIQYLTKEELQLLSERVLVQRRLEDVRKMFLFCCYTGLAYTEMANLCWNNIVSGANERAIVMTREKTGRKLYIPLMDVPQQILEYYKSEDSEFVFPRLSNQKFNSYLKEVADIVNIVKRLTHHMARKTFATTVLLYNDVPMEIVSELLGHSNVSITQEHYAKVMQSKVSDHISNLNKKLLS</sequence>
<dbReference type="InterPro" id="IPR013762">
    <property type="entry name" value="Integrase-like_cat_sf"/>
</dbReference>
<dbReference type="PANTHER" id="PTHR30349:SF64">
    <property type="entry name" value="PROPHAGE INTEGRASE INTD-RELATED"/>
    <property type="match status" value="1"/>
</dbReference>
<evidence type="ECO:0000256" key="3">
    <source>
        <dbReference type="ARBA" id="ARBA00023172"/>
    </source>
</evidence>